<accession>A0A8H5MKK3</accession>
<organism evidence="2 3">
    <name type="scientific">Fusarium napiforme</name>
    <dbReference type="NCBI Taxonomy" id="42672"/>
    <lineage>
        <taxon>Eukaryota</taxon>
        <taxon>Fungi</taxon>
        <taxon>Dikarya</taxon>
        <taxon>Ascomycota</taxon>
        <taxon>Pezizomycotina</taxon>
        <taxon>Sordariomycetes</taxon>
        <taxon>Hypocreomycetidae</taxon>
        <taxon>Hypocreales</taxon>
        <taxon>Nectriaceae</taxon>
        <taxon>Fusarium</taxon>
        <taxon>Fusarium fujikuroi species complex</taxon>
    </lineage>
</organism>
<comment type="caution">
    <text evidence="2">The sequence shown here is derived from an EMBL/GenBank/DDBJ whole genome shotgun (WGS) entry which is preliminary data.</text>
</comment>
<dbReference type="EMBL" id="JAAOAO010000722">
    <property type="protein sequence ID" value="KAF5532479.1"/>
    <property type="molecule type" value="Genomic_DNA"/>
</dbReference>
<feature type="region of interest" description="Disordered" evidence="1">
    <location>
        <begin position="1"/>
        <end position="30"/>
    </location>
</feature>
<feature type="compositionally biased region" description="Low complexity" evidence="1">
    <location>
        <begin position="1"/>
        <end position="12"/>
    </location>
</feature>
<dbReference type="AlphaFoldDB" id="A0A8H5MKK3"/>
<feature type="non-terminal residue" evidence="2">
    <location>
        <position position="49"/>
    </location>
</feature>
<proteinExistence type="predicted"/>
<name>A0A8H5MKK3_9HYPO</name>
<reference evidence="2 3" key="1">
    <citation type="submission" date="2020-05" db="EMBL/GenBank/DDBJ databases">
        <title>Identification and distribution of gene clusters putatively required for synthesis of sphingolipid metabolism inhibitors in phylogenetically diverse species of the filamentous fungus Fusarium.</title>
        <authorList>
            <person name="Kim H.-S."/>
            <person name="Busman M."/>
            <person name="Brown D.W."/>
            <person name="Divon H."/>
            <person name="Uhlig S."/>
            <person name="Proctor R.H."/>
        </authorList>
    </citation>
    <scope>NUCLEOTIDE SEQUENCE [LARGE SCALE GENOMIC DNA]</scope>
    <source>
        <strain evidence="2 3">NRRL 25196</strain>
    </source>
</reference>
<gene>
    <name evidence="2" type="ORF">FNAPI_12941</name>
</gene>
<evidence type="ECO:0000313" key="2">
    <source>
        <dbReference type="EMBL" id="KAF5532479.1"/>
    </source>
</evidence>
<protein>
    <submittedName>
        <fullName evidence="2">Brefeldin A resistance BFR1 (Maintenance of normal ploidy)</fullName>
    </submittedName>
</protein>
<sequence length="49" mass="5376">MAETATSPAPAADKADKQANVRPPKPDENLFKQELAKAEKEHKASMDRL</sequence>
<evidence type="ECO:0000313" key="3">
    <source>
        <dbReference type="Proteomes" id="UP000574317"/>
    </source>
</evidence>
<keyword evidence="3" id="KW-1185">Reference proteome</keyword>
<dbReference type="Proteomes" id="UP000574317">
    <property type="component" value="Unassembled WGS sequence"/>
</dbReference>
<evidence type="ECO:0000256" key="1">
    <source>
        <dbReference type="SAM" id="MobiDB-lite"/>
    </source>
</evidence>
<feature type="compositionally biased region" description="Basic and acidic residues" evidence="1">
    <location>
        <begin position="13"/>
        <end position="30"/>
    </location>
</feature>